<organism evidence="2 3">
    <name type="scientific">Aegilops tauschii subsp. strangulata</name>
    <name type="common">Goatgrass</name>
    <dbReference type="NCBI Taxonomy" id="200361"/>
    <lineage>
        <taxon>Eukaryota</taxon>
        <taxon>Viridiplantae</taxon>
        <taxon>Streptophyta</taxon>
        <taxon>Embryophyta</taxon>
        <taxon>Tracheophyta</taxon>
        <taxon>Spermatophyta</taxon>
        <taxon>Magnoliopsida</taxon>
        <taxon>Liliopsida</taxon>
        <taxon>Poales</taxon>
        <taxon>Poaceae</taxon>
        <taxon>BOP clade</taxon>
        <taxon>Pooideae</taxon>
        <taxon>Triticodae</taxon>
        <taxon>Triticeae</taxon>
        <taxon>Triticinae</taxon>
        <taxon>Aegilops</taxon>
    </lineage>
</organism>
<reference evidence="3" key="1">
    <citation type="journal article" date="2014" name="Science">
        <title>Ancient hybridizations among the ancestral genomes of bread wheat.</title>
        <authorList>
            <consortium name="International Wheat Genome Sequencing Consortium,"/>
            <person name="Marcussen T."/>
            <person name="Sandve S.R."/>
            <person name="Heier L."/>
            <person name="Spannagl M."/>
            <person name="Pfeifer M."/>
            <person name="Jakobsen K.S."/>
            <person name="Wulff B.B."/>
            <person name="Steuernagel B."/>
            <person name="Mayer K.F."/>
            <person name="Olsen O.A."/>
        </authorList>
    </citation>
    <scope>NUCLEOTIDE SEQUENCE [LARGE SCALE GENOMIC DNA]</scope>
    <source>
        <strain evidence="3">cv. AL8/78</strain>
    </source>
</reference>
<dbReference type="AlphaFoldDB" id="A0A453ALD5"/>
<feature type="region of interest" description="Disordered" evidence="1">
    <location>
        <begin position="64"/>
        <end position="86"/>
    </location>
</feature>
<dbReference type="Proteomes" id="UP000015105">
    <property type="component" value="Chromosome 2D"/>
</dbReference>
<dbReference type="Gramene" id="AET2Gv20186500.5">
    <property type="protein sequence ID" value="AET2Gv20186500.5"/>
    <property type="gene ID" value="AET2Gv20186500"/>
</dbReference>
<proteinExistence type="predicted"/>
<sequence>SPSPSIAFPSVPRFHTVDSQGLLLKPASSSSSSSSSSCLLWIYPTGGDRPDDWLQRQRQRQLVRIHHGTAGRSLRRSSEELHQRSL</sequence>
<reference evidence="2" key="4">
    <citation type="submission" date="2019-03" db="UniProtKB">
        <authorList>
            <consortium name="EnsemblPlants"/>
        </authorList>
    </citation>
    <scope>IDENTIFICATION</scope>
</reference>
<reference evidence="2" key="5">
    <citation type="journal article" date="2021" name="G3 (Bethesda)">
        <title>Aegilops tauschii genome assembly Aet v5.0 features greater sequence contiguity and improved annotation.</title>
        <authorList>
            <person name="Wang L."/>
            <person name="Zhu T."/>
            <person name="Rodriguez J.C."/>
            <person name="Deal K.R."/>
            <person name="Dubcovsky J."/>
            <person name="McGuire P.E."/>
            <person name="Lux T."/>
            <person name="Spannagl M."/>
            <person name="Mayer K.F.X."/>
            <person name="Baldrich P."/>
            <person name="Meyers B.C."/>
            <person name="Huo N."/>
            <person name="Gu Y.Q."/>
            <person name="Zhou H."/>
            <person name="Devos K.M."/>
            <person name="Bennetzen J.L."/>
            <person name="Unver T."/>
            <person name="Budak H."/>
            <person name="Gulick P.J."/>
            <person name="Galiba G."/>
            <person name="Kalapos B."/>
            <person name="Nelson D.R."/>
            <person name="Li P."/>
            <person name="You F.M."/>
            <person name="Luo M.C."/>
            <person name="Dvorak J."/>
        </authorList>
    </citation>
    <scope>NUCLEOTIDE SEQUENCE [LARGE SCALE GENOMIC DNA]</scope>
    <source>
        <strain evidence="2">cv. AL8/78</strain>
    </source>
</reference>
<protein>
    <submittedName>
        <fullName evidence="2">Uncharacterized protein</fullName>
    </submittedName>
</protein>
<dbReference type="EnsemblPlants" id="AET2Gv20186500.5">
    <property type="protein sequence ID" value="AET2Gv20186500.5"/>
    <property type="gene ID" value="AET2Gv20186500"/>
</dbReference>
<evidence type="ECO:0000256" key="1">
    <source>
        <dbReference type="SAM" id="MobiDB-lite"/>
    </source>
</evidence>
<reference evidence="3" key="2">
    <citation type="journal article" date="2017" name="Nat. Plants">
        <title>The Aegilops tauschii genome reveals multiple impacts of transposons.</title>
        <authorList>
            <person name="Zhao G."/>
            <person name="Zou C."/>
            <person name="Li K."/>
            <person name="Wang K."/>
            <person name="Li T."/>
            <person name="Gao L."/>
            <person name="Zhang X."/>
            <person name="Wang H."/>
            <person name="Yang Z."/>
            <person name="Liu X."/>
            <person name="Jiang W."/>
            <person name="Mao L."/>
            <person name="Kong X."/>
            <person name="Jiao Y."/>
            <person name="Jia J."/>
        </authorList>
    </citation>
    <scope>NUCLEOTIDE SEQUENCE [LARGE SCALE GENOMIC DNA]</scope>
    <source>
        <strain evidence="3">cv. AL8/78</strain>
    </source>
</reference>
<accession>A0A453ALD5</accession>
<evidence type="ECO:0000313" key="3">
    <source>
        <dbReference type="Proteomes" id="UP000015105"/>
    </source>
</evidence>
<feature type="compositionally biased region" description="Basic and acidic residues" evidence="1">
    <location>
        <begin position="76"/>
        <end position="86"/>
    </location>
</feature>
<feature type="compositionally biased region" description="Basic residues" evidence="1">
    <location>
        <begin position="64"/>
        <end position="75"/>
    </location>
</feature>
<keyword evidence="3" id="KW-1185">Reference proteome</keyword>
<evidence type="ECO:0000313" key="2">
    <source>
        <dbReference type="EnsemblPlants" id="AET2Gv20186500.5"/>
    </source>
</evidence>
<reference evidence="2" key="3">
    <citation type="journal article" date="2017" name="Nature">
        <title>Genome sequence of the progenitor of the wheat D genome Aegilops tauschii.</title>
        <authorList>
            <person name="Luo M.C."/>
            <person name="Gu Y.Q."/>
            <person name="Puiu D."/>
            <person name="Wang H."/>
            <person name="Twardziok S.O."/>
            <person name="Deal K.R."/>
            <person name="Huo N."/>
            <person name="Zhu T."/>
            <person name="Wang L."/>
            <person name="Wang Y."/>
            <person name="McGuire P.E."/>
            <person name="Liu S."/>
            <person name="Long H."/>
            <person name="Ramasamy R.K."/>
            <person name="Rodriguez J.C."/>
            <person name="Van S.L."/>
            <person name="Yuan L."/>
            <person name="Wang Z."/>
            <person name="Xia Z."/>
            <person name="Xiao L."/>
            <person name="Anderson O.D."/>
            <person name="Ouyang S."/>
            <person name="Liang Y."/>
            <person name="Zimin A.V."/>
            <person name="Pertea G."/>
            <person name="Qi P."/>
            <person name="Bennetzen J.L."/>
            <person name="Dai X."/>
            <person name="Dawson M.W."/>
            <person name="Muller H.G."/>
            <person name="Kugler K."/>
            <person name="Rivarola-Duarte L."/>
            <person name="Spannagl M."/>
            <person name="Mayer K.F.X."/>
            <person name="Lu F.H."/>
            <person name="Bevan M.W."/>
            <person name="Leroy P."/>
            <person name="Li P."/>
            <person name="You F.M."/>
            <person name="Sun Q."/>
            <person name="Liu Z."/>
            <person name="Lyons E."/>
            <person name="Wicker T."/>
            <person name="Salzberg S.L."/>
            <person name="Devos K.M."/>
            <person name="Dvorak J."/>
        </authorList>
    </citation>
    <scope>NUCLEOTIDE SEQUENCE [LARGE SCALE GENOMIC DNA]</scope>
    <source>
        <strain evidence="2">cv. AL8/78</strain>
    </source>
</reference>
<name>A0A453ALD5_AEGTS</name>